<keyword evidence="8" id="KW-0675">Receptor</keyword>
<evidence type="ECO:0000256" key="3">
    <source>
        <dbReference type="ARBA" id="ARBA00022692"/>
    </source>
</evidence>
<name>A0A3B1B0G0_9ZZZZ</name>
<keyword evidence="5" id="KW-0472">Membrane</keyword>
<organism evidence="8">
    <name type="scientific">hydrothermal vent metagenome</name>
    <dbReference type="NCBI Taxonomy" id="652676"/>
    <lineage>
        <taxon>unclassified sequences</taxon>
        <taxon>metagenomes</taxon>
        <taxon>ecological metagenomes</taxon>
    </lineage>
</organism>
<accession>A0A3B1B0G0</accession>
<evidence type="ECO:0000256" key="4">
    <source>
        <dbReference type="ARBA" id="ARBA00023077"/>
    </source>
</evidence>
<dbReference type="SUPFAM" id="SSF56935">
    <property type="entry name" value="Porins"/>
    <property type="match status" value="1"/>
</dbReference>
<evidence type="ECO:0000256" key="6">
    <source>
        <dbReference type="ARBA" id="ARBA00023237"/>
    </source>
</evidence>
<keyword evidence="3" id="KW-0812">Transmembrane</keyword>
<dbReference type="EMBL" id="UOFW01000139">
    <property type="protein sequence ID" value="VAX05484.1"/>
    <property type="molecule type" value="Genomic_DNA"/>
</dbReference>
<evidence type="ECO:0000256" key="1">
    <source>
        <dbReference type="ARBA" id="ARBA00004571"/>
    </source>
</evidence>
<dbReference type="PANTHER" id="PTHR30069:SF40">
    <property type="entry name" value="TONB-DEPENDENT RECEPTOR NMB0964-RELATED"/>
    <property type="match status" value="1"/>
</dbReference>
<keyword evidence="6" id="KW-0998">Cell outer membrane</keyword>
<sequence>MNILEFRQRDARFYGAELETSTRIFAVGNHRLMMNISGDIIRAKFTGNGENLPRIPANSATFGLEYSAANFDVSADIRRVSDQTDTAIAELMTKGYTEINMGLDWRPYGEDQDLTLRLQGKNLTNAERRQHTSFLKDLLPMPGRNIKLSLTYGF</sequence>
<dbReference type="PANTHER" id="PTHR30069">
    <property type="entry name" value="TONB-DEPENDENT OUTER MEMBRANE RECEPTOR"/>
    <property type="match status" value="1"/>
</dbReference>
<proteinExistence type="predicted"/>
<gene>
    <name evidence="8" type="ORF">MNBD_ALPHA03-26</name>
</gene>
<reference evidence="8" key="1">
    <citation type="submission" date="2018-06" db="EMBL/GenBank/DDBJ databases">
        <authorList>
            <person name="Zhirakovskaya E."/>
        </authorList>
    </citation>
    <scope>NUCLEOTIDE SEQUENCE</scope>
</reference>
<comment type="subcellular location">
    <subcellularLocation>
        <location evidence="1">Cell outer membrane</location>
        <topology evidence="1">Multi-pass membrane protein</topology>
    </subcellularLocation>
</comment>
<keyword evidence="4" id="KW-0798">TonB box</keyword>
<dbReference type="Pfam" id="PF00593">
    <property type="entry name" value="TonB_dep_Rec_b-barrel"/>
    <property type="match status" value="1"/>
</dbReference>
<feature type="domain" description="TonB-dependent receptor-like beta-barrel" evidence="7">
    <location>
        <begin position="10"/>
        <end position="123"/>
    </location>
</feature>
<evidence type="ECO:0000313" key="8">
    <source>
        <dbReference type="EMBL" id="VAX05484.1"/>
    </source>
</evidence>
<evidence type="ECO:0000259" key="7">
    <source>
        <dbReference type="Pfam" id="PF00593"/>
    </source>
</evidence>
<evidence type="ECO:0000256" key="2">
    <source>
        <dbReference type="ARBA" id="ARBA00022448"/>
    </source>
</evidence>
<dbReference type="Gene3D" id="2.40.170.20">
    <property type="entry name" value="TonB-dependent receptor, beta-barrel domain"/>
    <property type="match status" value="1"/>
</dbReference>
<evidence type="ECO:0000256" key="5">
    <source>
        <dbReference type="ARBA" id="ARBA00023136"/>
    </source>
</evidence>
<dbReference type="InterPro" id="IPR039426">
    <property type="entry name" value="TonB-dep_rcpt-like"/>
</dbReference>
<dbReference type="AlphaFoldDB" id="A0A3B1B0G0"/>
<dbReference type="GO" id="GO:0009279">
    <property type="term" value="C:cell outer membrane"/>
    <property type="evidence" value="ECO:0007669"/>
    <property type="project" value="UniProtKB-SubCell"/>
</dbReference>
<dbReference type="InterPro" id="IPR000531">
    <property type="entry name" value="Beta-barrel_TonB"/>
</dbReference>
<dbReference type="GO" id="GO:0015344">
    <property type="term" value="F:siderophore uptake transmembrane transporter activity"/>
    <property type="evidence" value="ECO:0007669"/>
    <property type="project" value="TreeGrafter"/>
</dbReference>
<dbReference type="InterPro" id="IPR036942">
    <property type="entry name" value="Beta-barrel_TonB_sf"/>
</dbReference>
<protein>
    <submittedName>
        <fullName evidence="8">Zinc-regulated outer membrane receptor</fullName>
    </submittedName>
</protein>
<keyword evidence="2" id="KW-0813">Transport</keyword>
<dbReference type="GO" id="GO:0044718">
    <property type="term" value="P:siderophore transmembrane transport"/>
    <property type="evidence" value="ECO:0007669"/>
    <property type="project" value="TreeGrafter"/>
</dbReference>